<dbReference type="EMBL" id="BGPR01030616">
    <property type="protein sequence ID" value="GBO03235.1"/>
    <property type="molecule type" value="Genomic_DNA"/>
</dbReference>
<accession>A0A4Y2TRG5</accession>
<protein>
    <submittedName>
        <fullName evidence="1">Uncharacterized protein</fullName>
    </submittedName>
</protein>
<dbReference type="PANTHER" id="PTHR38681:SF1">
    <property type="entry name" value="RETROVIRUS-RELATED POL POLYPROTEIN FROM TRANSPOSON 412-LIKE PROTEIN"/>
    <property type="match status" value="1"/>
</dbReference>
<organism evidence="1 2">
    <name type="scientific">Araneus ventricosus</name>
    <name type="common">Orbweaver spider</name>
    <name type="synonym">Epeira ventricosa</name>
    <dbReference type="NCBI Taxonomy" id="182803"/>
    <lineage>
        <taxon>Eukaryota</taxon>
        <taxon>Metazoa</taxon>
        <taxon>Ecdysozoa</taxon>
        <taxon>Arthropoda</taxon>
        <taxon>Chelicerata</taxon>
        <taxon>Arachnida</taxon>
        <taxon>Araneae</taxon>
        <taxon>Araneomorphae</taxon>
        <taxon>Entelegynae</taxon>
        <taxon>Araneoidea</taxon>
        <taxon>Araneidae</taxon>
        <taxon>Araneus</taxon>
    </lineage>
</organism>
<evidence type="ECO:0000313" key="2">
    <source>
        <dbReference type="Proteomes" id="UP000499080"/>
    </source>
</evidence>
<reference evidence="1 2" key="1">
    <citation type="journal article" date="2019" name="Sci. Rep.">
        <title>Orb-weaving spider Araneus ventricosus genome elucidates the spidroin gene catalogue.</title>
        <authorList>
            <person name="Kono N."/>
            <person name="Nakamura H."/>
            <person name="Ohtoshi R."/>
            <person name="Moran D.A.P."/>
            <person name="Shinohara A."/>
            <person name="Yoshida Y."/>
            <person name="Fujiwara M."/>
            <person name="Mori M."/>
            <person name="Tomita M."/>
            <person name="Arakawa K."/>
        </authorList>
    </citation>
    <scope>NUCLEOTIDE SEQUENCE [LARGE SCALE GENOMIC DNA]</scope>
</reference>
<sequence>MFDHLDQSHLYFMAPSSVFVSDDIVKESHVFLRIDRVRKSLEPLYAVPYKVLSRSAKVFTVEIDGKPTTVSIDSLKAAHLFTDEVASRISPPISTYEAHKSEVVTRYGRRSRTVAHFQT</sequence>
<comment type="caution">
    <text evidence="1">The sequence shown here is derived from an EMBL/GenBank/DDBJ whole genome shotgun (WGS) entry which is preliminary data.</text>
</comment>
<proteinExistence type="predicted"/>
<name>A0A4Y2TRG5_ARAVE</name>
<evidence type="ECO:0000313" key="1">
    <source>
        <dbReference type="EMBL" id="GBO03235.1"/>
    </source>
</evidence>
<dbReference type="PANTHER" id="PTHR38681">
    <property type="entry name" value="RETROVIRUS-RELATED POL POLYPROTEIN FROM TRANSPOSON 412-LIKE PROTEIN-RELATED"/>
    <property type="match status" value="1"/>
</dbReference>
<dbReference type="OrthoDB" id="422540at2759"/>
<gene>
    <name evidence="1" type="ORF">AVEN_174964_1</name>
</gene>
<dbReference type="Proteomes" id="UP000499080">
    <property type="component" value="Unassembled WGS sequence"/>
</dbReference>
<keyword evidence="2" id="KW-1185">Reference proteome</keyword>
<dbReference type="AlphaFoldDB" id="A0A4Y2TRG5"/>